<dbReference type="PANTHER" id="PTHR44591">
    <property type="entry name" value="STRESS RESPONSE REGULATOR PROTEIN 1"/>
    <property type="match status" value="1"/>
</dbReference>
<dbReference type="InterPro" id="IPR011006">
    <property type="entry name" value="CheY-like_superfamily"/>
</dbReference>
<dbReference type="CDD" id="cd00156">
    <property type="entry name" value="REC"/>
    <property type="match status" value="1"/>
</dbReference>
<dbReference type="Pfam" id="PF08448">
    <property type="entry name" value="PAS_4"/>
    <property type="match status" value="1"/>
</dbReference>
<dbReference type="Gene3D" id="3.30.450.20">
    <property type="entry name" value="PAS domain"/>
    <property type="match status" value="1"/>
</dbReference>
<dbReference type="InterPro" id="IPR013656">
    <property type="entry name" value="PAS_4"/>
</dbReference>
<dbReference type="InterPro" id="IPR050595">
    <property type="entry name" value="Bact_response_regulator"/>
</dbReference>
<dbReference type="OrthoDB" id="8127at2157"/>
<dbReference type="GO" id="GO:0016301">
    <property type="term" value="F:kinase activity"/>
    <property type="evidence" value="ECO:0007669"/>
    <property type="project" value="UniProtKB-KW"/>
</dbReference>
<dbReference type="Pfam" id="PF01590">
    <property type="entry name" value="GAF"/>
    <property type="match status" value="1"/>
</dbReference>
<keyword evidence="2" id="KW-0808">Transferase</keyword>
<comment type="caution">
    <text evidence="9">The sequence shown here is derived from an EMBL/GenBank/DDBJ whole genome shotgun (WGS) entry which is preliminary data.</text>
</comment>
<evidence type="ECO:0000259" key="7">
    <source>
        <dbReference type="PROSITE" id="PS50112"/>
    </source>
</evidence>
<evidence type="ECO:0000313" key="10">
    <source>
        <dbReference type="Proteomes" id="UP000053621"/>
    </source>
</evidence>
<dbReference type="SMART" id="SM00091">
    <property type="entry name" value="PAS"/>
    <property type="match status" value="1"/>
</dbReference>
<dbReference type="InterPro" id="IPR035965">
    <property type="entry name" value="PAS-like_dom_sf"/>
</dbReference>
<dbReference type="SUPFAM" id="SSF55781">
    <property type="entry name" value="GAF domain-like"/>
    <property type="match status" value="1"/>
</dbReference>
<dbReference type="InterPro" id="IPR001789">
    <property type="entry name" value="Sig_transdc_resp-reg_receiver"/>
</dbReference>
<evidence type="ECO:0000256" key="5">
    <source>
        <dbReference type="SAM" id="MobiDB-lite"/>
    </source>
</evidence>
<dbReference type="Gene3D" id="3.30.450.40">
    <property type="match status" value="1"/>
</dbReference>
<dbReference type="PROSITE" id="PS50112">
    <property type="entry name" value="PAS"/>
    <property type="match status" value="1"/>
</dbReference>
<evidence type="ECO:0000256" key="2">
    <source>
        <dbReference type="ARBA" id="ARBA00022679"/>
    </source>
</evidence>
<dbReference type="SMART" id="SM00448">
    <property type="entry name" value="REC"/>
    <property type="match status" value="1"/>
</dbReference>
<dbReference type="InterPro" id="IPR000700">
    <property type="entry name" value="PAS-assoc_C"/>
</dbReference>
<feature type="region of interest" description="Disordered" evidence="5">
    <location>
        <begin position="442"/>
        <end position="461"/>
    </location>
</feature>
<proteinExistence type="predicted"/>
<dbReference type="SMART" id="SM00065">
    <property type="entry name" value="GAF"/>
    <property type="match status" value="1"/>
</dbReference>
<accession>A0A2P4NSM8</accession>
<sequence>MDETEGESSAIRVLYVDDDEGLLALTKRFLESTGDGVEVVTTDSPKRALMLLASGSFDAVVSDYQMPEMSGLELLSVLRDERGSDIPFVIFTGRSREEVAIEALNLGADSYLQKGGDPSAQYGVLLQTLVRITEHRRAEQRLREREAYLRVTLDSIAEGVVATDADGTVAQLNRTAEEITGYDADAAVGEPLSDVLHLIDGETGERIDPMRRVADAGESVELAAGTKLVTSDGDERYIEDSMSPIRTDDGTVEGVVTVFRDVTEAYHERERRERQQRALIDLATDEAVIGGSFEDALPRITESMATVLDVERASVWLFDDAETLRCVDQYDRSSGEHNAGTTLTASNYPSYFEALETNRSLGVDDVQTDPATAELRNGYLEPKGITSMLDATVRSGGEVVGVVCHEHVGEPRQWRTDELRFAAEVADNVVIALMRATDVEALPASADGSGTDETRAERNEE</sequence>
<dbReference type="GO" id="GO:0000160">
    <property type="term" value="P:phosphorelay signal transduction system"/>
    <property type="evidence" value="ECO:0007669"/>
    <property type="project" value="InterPro"/>
</dbReference>
<keyword evidence="1 4" id="KW-0597">Phosphoprotein</keyword>
<feature type="domain" description="Response regulatory" evidence="6">
    <location>
        <begin position="12"/>
        <end position="129"/>
    </location>
</feature>
<evidence type="ECO:0000256" key="3">
    <source>
        <dbReference type="ARBA" id="ARBA00022777"/>
    </source>
</evidence>
<dbReference type="SUPFAM" id="SSF52172">
    <property type="entry name" value="CheY-like"/>
    <property type="match status" value="1"/>
</dbReference>
<dbReference type="SUPFAM" id="SSF55785">
    <property type="entry name" value="PYP-like sensor domain (PAS domain)"/>
    <property type="match status" value="1"/>
</dbReference>
<dbReference type="CDD" id="cd00130">
    <property type="entry name" value="PAS"/>
    <property type="match status" value="1"/>
</dbReference>
<name>A0A2P4NSM8_9EURY</name>
<dbReference type="PANTHER" id="PTHR44591:SF3">
    <property type="entry name" value="RESPONSE REGULATORY DOMAIN-CONTAINING PROTEIN"/>
    <property type="match status" value="1"/>
</dbReference>
<dbReference type="PROSITE" id="PS50110">
    <property type="entry name" value="RESPONSE_REGULATORY"/>
    <property type="match status" value="1"/>
</dbReference>
<organism evidence="9 10">
    <name type="scientific">Haloferax marisrubri</name>
    <dbReference type="NCBI Taxonomy" id="1544719"/>
    <lineage>
        <taxon>Archaea</taxon>
        <taxon>Methanobacteriati</taxon>
        <taxon>Methanobacteriota</taxon>
        <taxon>Stenosarchaea group</taxon>
        <taxon>Halobacteria</taxon>
        <taxon>Halobacteriales</taxon>
        <taxon>Haloferacaceae</taxon>
        <taxon>Haloferax</taxon>
    </lineage>
</organism>
<dbReference type="Proteomes" id="UP000053621">
    <property type="component" value="Unassembled WGS sequence"/>
</dbReference>
<dbReference type="InterPro" id="IPR029016">
    <property type="entry name" value="GAF-like_dom_sf"/>
</dbReference>
<evidence type="ECO:0000259" key="8">
    <source>
        <dbReference type="PROSITE" id="PS50113"/>
    </source>
</evidence>
<dbReference type="AlphaFoldDB" id="A0A2P4NSM8"/>
<feature type="compositionally biased region" description="Basic and acidic residues" evidence="5">
    <location>
        <begin position="452"/>
        <end position="461"/>
    </location>
</feature>
<dbReference type="InterPro" id="IPR000014">
    <property type="entry name" value="PAS"/>
</dbReference>
<gene>
    <name evidence="9" type="ORF">AUR65_006195</name>
</gene>
<dbReference type="NCBIfam" id="TIGR00229">
    <property type="entry name" value="sensory_box"/>
    <property type="match status" value="1"/>
</dbReference>
<dbReference type="EMBL" id="LOPW02000006">
    <property type="protein sequence ID" value="POG56103.1"/>
    <property type="molecule type" value="Genomic_DNA"/>
</dbReference>
<dbReference type="Pfam" id="PF00072">
    <property type="entry name" value="Response_reg"/>
    <property type="match status" value="1"/>
</dbReference>
<evidence type="ECO:0000313" key="9">
    <source>
        <dbReference type="EMBL" id="POG56103.1"/>
    </source>
</evidence>
<keyword evidence="3" id="KW-0418">Kinase</keyword>
<keyword evidence="10" id="KW-1185">Reference proteome</keyword>
<reference evidence="9" key="1">
    <citation type="submission" date="2017-08" db="EMBL/GenBank/DDBJ databases">
        <title>Haloferax marisrubri sp. nov., isolated from the Discovery deep brine-seawater interface in the Red Sea.</title>
        <authorList>
            <person name="Zhang G."/>
            <person name="Stingl U."/>
        </authorList>
    </citation>
    <scope>NUCLEOTIDE SEQUENCE [LARGE SCALE GENOMIC DNA]</scope>
    <source>
        <strain evidence="9">SB3</strain>
    </source>
</reference>
<dbReference type="PROSITE" id="PS50113">
    <property type="entry name" value="PAC"/>
    <property type="match status" value="1"/>
</dbReference>
<feature type="domain" description="PAS" evidence="7">
    <location>
        <begin position="145"/>
        <end position="217"/>
    </location>
</feature>
<evidence type="ECO:0000259" key="6">
    <source>
        <dbReference type="PROSITE" id="PS50110"/>
    </source>
</evidence>
<evidence type="ECO:0000256" key="1">
    <source>
        <dbReference type="ARBA" id="ARBA00022553"/>
    </source>
</evidence>
<dbReference type="InterPro" id="IPR003018">
    <property type="entry name" value="GAF"/>
</dbReference>
<dbReference type="RefSeq" id="WP_058566017.1">
    <property type="nucleotide sequence ID" value="NZ_LOPW02000006.1"/>
</dbReference>
<evidence type="ECO:0000256" key="4">
    <source>
        <dbReference type="PROSITE-ProRule" id="PRU00169"/>
    </source>
</evidence>
<protein>
    <submittedName>
        <fullName evidence="9">HTR-like protein</fullName>
    </submittedName>
</protein>
<feature type="modified residue" description="4-aspartylphosphate" evidence="4">
    <location>
        <position position="63"/>
    </location>
</feature>
<feature type="domain" description="PAC" evidence="8">
    <location>
        <begin position="222"/>
        <end position="274"/>
    </location>
</feature>
<dbReference type="Gene3D" id="3.40.50.2300">
    <property type="match status" value="1"/>
</dbReference>